<keyword evidence="5 7" id="KW-0378">Hydrolase</keyword>
<comment type="function">
    <text evidence="7">Thiolesterase that catalyzes the hydrolysis of S-D-lactoyl-glutathione to form glutathione and D-lactic acid.</text>
</comment>
<evidence type="ECO:0000256" key="1">
    <source>
        <dbReference type="ARBA" id="ARBA00001623"/>
    </source>
</evidence>
<dbReference type="InterPro" id="IPR032282">
    <property type="entry name" value="HAGH_C"/>
</dbReference>
<dbReference type="InterPro" id="IPR001279">
    <property type="entry name" value="Metallo-B-lactamas"/>
</dbReference>
<dbReference type="EMBL" id="CP019697">
    <property type="protein sequence ID" value="AQS51278.1"/>
    <property type="molecule type" value="Genomic_DNA"/>
</dbReference>
<dbReference type="InterPro" id="IPR035680">
    <property type="entry name" value="Clx_II_MBL"/>
</dbReference>
<comment type="subunit">
    <text evidence="7">Monomer.</text>
</comment>
<comment type="pathway">
    <text evidence="2 7">Secondary metabolite metabolism; methylglyoxal degradation; (R)-lactate from methylglyoxal: step 2/2.</text>
</comment>
<dbReference type="CDD" id="cd07723">
    <property type="entry name" value="hydroxyacylglutathione_hydrolase_MBL-fold"/>
    <property type="match status" value="1"/>
</dbReference>
<dbReference type="PIRSF" id="PIRSF005457">
    <property type="entry name" value="Glx"/>
    <property type="match status" value="1"/>
</dbReference>
<dbReference type="SMART" id="SM00849">
    <property type="entry name" value="Lactamase_B"/>
    <property type="match status" value="1"/>
</dbReference>
<name>A0A1U9JZT1_9BURK</name>
<evidence type="ECO:0000256" key="7">
    <source>
        <dbReference type="HAMAP-Rule" id="MF_01374"/>
    </source>
</evidence>
<dbReference type="EC" id="3.1.2.6" evidence="7"/>
<comment type="similarity">
    <text evidence="3 7">Belongs to the metallo-beta-lactamase superfamily. Glyoxalase II family.</text>
</comment>
<dbReference type="Pfam" id="PF16123">
    <property type="entry name" value="HAGH_C"/>
    <property type="match status" value="1"/>
</dbReference>
<dbReference type="Proteomes" id="UP000189369">
    <property type="component" value="Chromosome"/>
</dbReference>
<protein>
    <recommendedName>
        <fullName evidence="7">Hydroxyacylglutathione hydrolase</fullName>
        <ecNumber evidence="7">3.1.2.6</ecNumber>
    </recommendedName>
    <alternativeName>
        <fullName evidence="7">Glyoxalase II</fullName>
        <shortName evidence="7">Glx II</shortName>
    </alternativeName>
</protein>
<dbReference type="Gene3D" id="3.60.15.10">
    <property type="entry name" value="Ribonuclease Z/Hydroxyacylglutathione hydrolase-like"/>
    <property type="match status" value="1"/>
</dbReference>
<evidence type="ECO:0000256" key="4">
    <source>
        <dbReference type="ARBA" id="ARBA00022723"/>
    </source>
</evidence>
<dbReference type="InterPro" id="IPR017782">
    <property type="entry name" value="Hydroxyacylglutathione_Hdrlase"/>
</dbReference>
<feature type="binding site" evidence="7">
    <location>
        <position position="143"/>
    </location>
    <ligand>
        <name>Zn(2+)</name>
        <dbReference type="ChEBI" id="CHEBI:29105"/>
        <label>1</label>
    </ligand>
</feature>
<dbReference type="InterPro" id="IPR036866">
    <property type="entry name" value="RibonucZ/Hydroxyglut_hydro"/>
</dbReference>
<feature type="binding site" evidence="7">
    <location>
        <position position="64"/>
    </location>
    <ligand>
        <name>Zn(2+)</name>
        <dbReference type="ChEBI" id="CHEBI:29105"/>
        <label>1</label>
    </ligand>
</feature>
<dbReference type="PANTHER" id="PTHR43705:SF1">
    <property type="entry name" value="HYDROXYACYLGLUTATHIONE HYDROLASE GLOB"/>
    <property type="match status" value="1"/>
</dbReference>
<evidence type="ECO:0000256" key="6">
    <source>
        <dbReference type="ARBA" id="ARBA00022833"/>
    </source>
</evidence>
<evidence type="ECO:0000313" key="9">
    <source>
        <dbReference type="EMBL" id="AQS51278.1"/>
    </source>
</evidence>
<feature type="binding site" evidence="7">
    <location>
        <position position="121"/>
    </location>
    <ligand>
        <name>Zn(2+)</name>
        <dbReference type="ChEBI" id="CHEBI:29105"/>
        <label>1</label>
    </ligand>
</feature>
<dbReference type="AlphaFoldDB" id="A0A1U9JZT1"/>
<proteinExistence type="inferred from homology"/>
<dbReference type="UniPathway" id="UPA00619">
    <property type="reaction ID" value="UER00676"/>
</dbReference>
<dbReference type="KEGG" id="phn:PAEH1_06440"/>
<dbReference type="SUPFAM" id="SSF56281">
    <property type="entry name" value="Metallo-hydrolase/oxidoreductase"/>
    <property type="match status" value="1"/>
</dbReference>
<dbReference type="InterPro" id="IPR050110">
    <property type="entry name" value="Glyoxalase_II_hydrolase"/>
</dbReference>
<keyword evidence="4 7" id="KW-0479">Metal-binding</keyword>
<sequence>MTYQFSQPSDLQLKAIPAFNDNYIWLLHNQQYAVAVDPGDAQPVLSYLKQHSLQLTALLITHHHHDHVGGITELVQAYPDLPVYGPANETIPQRTQSVHDQDPIHLSELGIELRVLTVPGHTKGHVAYFGYSDSNEPFLFCGDTLFSGGCGRLFEGTAAQMLGSLNKITALPPQTLVCCAHEYTLANLNWALEVEPDNSALHAYYTQAAAQRANHQPTLPSSIGLELRINPFLRTHIPAVQLSASQYGSRRASTDTEVFAQLREWKNNA</sequence>
<comment type="cofactor">
    <cofactor evidence="7">
        <name>Zn(2+)</name>
        <dbReference type="ChEBI" id="CHEBI:29105"/>
    </cofactor>
    <text evidence="7">Binds 2 Zn(2+) ions per subunit.</text>
</comment>
<dbReference type="NCBIfam" id="TIGR03413">
    <property type="entry name" value="GSH_gloB"/>
    <property type="match status" value="1"/>
</dbReference>
<gene>
    <name evidence="7" type="primary">gloB</name>
    <name evidence="9" type="ORF">PAEH1_06440</name>
</gene>
<feature type="binding site" evidence="7">
    <location>
        <position position="67"/>
    </location>
    <ligand>
        <name>Zn(2+)</name>
        <dbReference type="ChEBI" id="CHEBI:29105"/>
        <label>2</label>
    </ligand>
</feature>
<dbReference type="HAMAP" id="MF_01374">
    <property type="entry name" value="Glyoxalase_2"/>
    <property type="match status" value="1"/>
</dbReference>
<dbReference type="STRING" id="643674.PAEH1_06440"/>
<dbReference type="PANTHER" id="PTHR43705">
    <property type="entry name" value="HYDROXYACYLGLUTATHIONE HYDROLASE"/>
    <property type="match status" value="1"/>
</dbReference>
<feature type="binding site" evidence="7">
    <location>
        <position position="143"/>
    </location>
    <ligand>
        <name>Zn(2+)</name>
        <dbReference type="ChEBI" id="CHEBI:29105"/>
        <label>2</label>
    </ligand>
</feature>
<organism evidence="9 10">
    <name type="scientific">Paenalcaligenes hominis</name>
    <dbReference type="NCBI Taxonomy" id="643674"/>
    <lineage>
        <taxon>Bacteria</taxon>
        <taxon>Pseudomonadati</taxon>
        <taxon>Pseudomonadota</taxon>
        <taxon>Betaproteobacteria</taxon>
        <taxon>Burkholderiales</taxon>
        <taxon>Alcaligenaceae</taxon>
        <taxon>Paenalcaligenes</taxon>
    </lineage>
</organism>
<evidence type="ECO:0000256" key="5">
    <source>
        <dbReference type="ARBA" id="ARBA00022801"/>
    </source>
</evidence>
<evidence type="ECO:0000259" key="8">
    <source>
        <dbReference type="SMART" id="SM00849"/>
    </source>
</evidence>
<dbReference type="GO" id="GO:0046872">
    <property type="term" value="F:metal ion binding"/>
    <property type="evidence" value="ECO:0007669"/>
    <property type="project" value="UniProtKB-KW"/>
</dbReference>
<dbReference type="GO" id="GO:0019243">
    <property type="term" value="P:methylglyoxal catabolic process to D-lactate via S-lactoyl-glutathione"/>
    <property type="evidence" value="ECO:0007669"/>
    <property type="project" value="UniProtKB-UniRule"/>
</dbReference>
<evidence type="ECO:0000256" key="3">
    <source>
        <dbReference type="ARBA" id="ARBA00006759"/>
    </source>
</evidence>
<reference evidence="9 10" key="1">
    <citation type="submission" date="2017-01" db="EMBL/GenBank/DDBJ databases">
        <title>Complete Genome Sequence of Paenalcaligenes hominis, Isolated from a paraplegic Patient with neurogenic bladder.</title>
        <authorList>
            <person name="Mukhopadhyay R."/>
            <person name="Joaquin J."/>
            <person name="Hogue R."/>
            <person name="Kilaru A."/>
            <person name="Jospin G."/>
            <person name="Mars K."/>
            <person name="Eisen J.A."/>
            <person name="Chaturvedi V."/>
        </authorList>
    </citation>
    <scope>NUCLEOTIDE SEQUENCE [LARGE SCALE GENOMIC DNA]</scope>
    <source>
        <strain evidence="9 10">15S00501</strain>
    </source>
</reference>
<dbReference type="Pfam" id="PF00753">
    <property type="entry name" value="Lactamase_B"/>
    <property type="match status" value="1"/>
</dbReference>
<accession>A0A1U9JZT1</accession>
<evidence type="ECO:0000313" key="10">
    <source>
        <dbReference type="Proteomes" id="UP000189369"/>
    </source>
</evidence>
<feature type="binding site" evidence="7">
    <location>
        <position position="62"/>
    </location>
    <ligand>
        <name>Zn(2+)</name>
        <dbReference type="ChEBI" id="CHEBI:29105"/>
        <label>1</label>
    </ligand>
</feature>
<dbReference type="GO" id="GO:0004416">
    <property type="term" value="F:hydroxyacylglutathione hydrolase activity"/>
    <property type="evidence" value="ECO:0007669"/>
    <property type="project" value="UniProtKB-UniRule"/>
</dbReference>
<evidence type="ECO:0000256" key="2">
    <source>
        <dbReference type="ARBA" id="ARBA00004963"/>
    </source>
</evidence>
<dbReference type="OrthoDB" id="9802248at2"/>
<feature type="binding site" evidence="7">
    <location>
        <position position="66"/>
    </location>
    <ligand>
        <name>Zn(2+)</name>
        <dbReference type="ChEBI" id="CHEBI:29105"/>
        <label>2</label>
    </ligand>
</feature>
<keyword evidence="6 7" id="KW-0862">Zinc</keyword>
<feature type="domain" description="Metallo-beta-lactamase" evidence="8">
    <location>
        <begin position="21"/>
        <end position="181"/>
    </location>
</feature>
<comment type="catalytic activity">
    <reaction evidence="1 7">
        <text>an S-(2-hydroxyacyl)glutathione + H2O = a 2-hydroxy carboxylate + glutathione + H(+)</text>
        <dbReference type="Rhea" id="RHEA:21864"/>
        <dbReference type="ChEBI" id="CHEBI:15377"/>
        <dbReference type="ChEBI" id="CHEBI:15378"/>
        <dbReference type="ChEBI" id="CHEBI:57925"/>
        <dbReference type="ChEBI" id="CHEBI:58896"/>
        <dbReference type="ChEBI" id="CHEBI:71261"/>
        <dbReference type="EC" id="3.1.2.6"/>
    </reaction>
</comment>
<feature type="binding site" evidence="7">
    <location>
        <position position="181"/>
    </location>
    <ligand>
        <name>Zn(2+)</name>
        <dbReference type="ChEBI" id="CHEBI:29105"/>
        <label>2</label>
    </ligand>
</feature>